<comment type="caution">
    <text evidence="1">The sequence shown here is derived from an EMBL/GenBank/DDBJ whole genome shotgun (WGS) entry which is preliminary data.</text>
</comment>
<proteinExistence type="predicted"/>
<name>A0ABT3S7V8_9MYCO</name>
<dbReference type="RefSeq" id="WP_265994949.1">
    <property type="nucleotide sequence ID" value="NZ_JAPJDN010000002.1"/>
</dbReference>
<evidence type="ECO:0000313" key="2">
    <source>
        <dbReference type="Proteomes" id="UP001300745"/>
    </source>
</evidence>
<keyword evidence="2" id="KW-1185">Reference proteome</keyword>
<reference evidence="1 2" key="1">
    <citation type="submission" date="2022-11" db="EMBL/GenBank/DDBJ databases">
        <title>Mycobacterium sp. nov.</title>
        <authorList>
            <person name="Papic B."/>
            <person name="Spicic S."/>
            <person name="Duvnjak S."/>
        </authorList>
    </citation>
    <scope>NUCLEOTIDE SEQUENCE [LARGE SCALE GENOMIC DNA]</scope>
    <source>
        <strain evidence="1 2">CVI_P4</strain>
    </source>
</reference>
<sequence length="74" mass="8685">MAGTDERASLSEAGAERGWNRREHGRVDVFLRDRYRVRVIWQGTDVISGASFFDDEMYEGYTRDLAKVRTWLKK</sequence>
<evidence type="ECO:0000313" key="1">
    <source>
        <dbReference type="EMBL" id="MCX2935569.1"/>
    </source>
</evidence>
<protein>
    <submittedName>
        <fullName evidence="1">Uncharacterized protein</fullName>
    </submittedName>
</protein>
<organism evidence="1 2">
    <name type="scientific">Mycobacterium pinniadriaticum</name>
    <dbReference type="NCBI Taxonomy" id="2994102"/>
    <lineage>
        <taxon>Bacteria</taxon>
        <taxon>Bacillati</taxon>
        <taxon>Actinomycetota</taxon>
        <taxon>Actinomycetes</taxon>
        <taxon>Mycobacteriales</taxon>
        <taxon>Mycobacteriaceae</taxon>
        <taxon>Mycobacterium</taxon>
    </lineage>
</organism>
<gene>
    <name evidence="1" type="ORF">ORI27_02575</name>
</gene>
<accession>A0ABT3S7V8</accession>
<dbReference type="Proteomes" id="UP001300745">
    <property type="component" value="Unassembled WGS sequence"/>
</dbReference>
<dbReference type="EMBL" id="JAPJDO010000002">
    <property type="protein sequence ID" value="MCX2935569.1"/>
    <property type="molecule type" value="Genomic_DNA"/>
</dbReference>